<dbReference type="EMBL" id="JBHUDJ010000001">
    <property type="protein sequence ID" value="MFD1585832.1"/>
    <property type="molecule type" value="Genomic_DNA"/>
</dbReference>
<dbReference type="RefSeq" id="WP_247377037.1">
    <property type="nucleotide sequence ID" value="NZ_JALLGV010000003.1"/>
</dbReference>
<gene>
    <name evidence="1" type="ORF">ACFR9U_02465</name>
</gene>
<accession>A0ABD6C7J5</accession>
<protein>
    <submittedName>
        <fullName evidence="1">Ribonucleoside-diphosphate reductase</fullName>
    </submittedName>
</protein>
<dbReference type="Gene3D" id="1.10.620.20">
    <property type="entry name" value="Ribonucleotide Reductase, subunit A"/>
    <property type="match status" value="1"/>
</dbReference>
<dbReference type="InterPro" id="IPR012348">
    <property type="entry name" value="RNR-like"/>
</dbReference>
<dbReference type="SUPFAM" id="SSF47240">
    <property type="entry name" value="Ferritin-like"/>
    <property type="match status" value="1"/>
</dbReference>
<keyword evidence="2" id="KW-1185">Reference proteome</keyword>
<dbReference type="Proteomes" id="UP001597119">
    <property type="component" value="Unassembled WGS sequence"/>
</dbReference>
<evidence type="ECO:0000313" key="2">
    <source>
        <dbReference type="Proteomes" id="UP001597119"/>
    </source>
</evidence>
<sequence>MTQVEDTSRDMRLDPDSFAQGYFENAVYRHWDPYEDVSEDLLEQDRENMLAQEDQGQEHFDALRGTIALFGAGEEAVTEDLMPLALVLEDIDDQMFVSSQIYEEAKHTQFFDRYWRNVINPVAEERGYEVVNPTDQRWFPEGYVELFDRTEAAMERLLTEDTPENRAKAYCHYHLVVESVLAQTGYYGLTSRFKEEKSDIYADDIETAHLPGLVKGVNFVRSDEGRHVGFGMHKVRHLIHEEGVDEAVVQDTLQSLLPLISETVQANQVEEADPVPLVEYASDKLTRRIDILTDATAEIPGVDELVKLENVDDPAASD</sequence>
<evidence type="ECO:0000313" key="1">
    <source>
        <dbReference type="EMBL" id="MFD1585832.1"/>
    </source>
</evidence>
<proteinExistence type="predicted"/>
<dbReference type="AlphaFoldDB" id="A0ABD6C7J5"/>
<name>A0ABD6C7J5_9EURY</name>
<organism evidence="1 2">
    <name type="scientific">Halorientalis brevis</name>
    <dbReference type="NCBI Taxonomy" id="1126241"/>
    <lineage>
        <taxon>Archaea</taxon>
        <taxon>Methanobacteriati</taxon>
        <taxon>Methanobacteriota</taxon>
        <taxon>Stenosarchaea group</taxon>
        <taxon>Halobacteria</taxon>
        <taxon>Halobacteriales</taxon>
        <taxon>Haloarculaceae</taxon>
        <taxon>Halorientalis</taxon>
    </lineage>
</organism>
<comment type="caution">
    <text evidence="1">The sequence shown here is derived from an EMBL/GenBank/DDBJ whole genome shotgun (WGS) entry which is preliminary data.</text>
</comment>
<reference evidence="1 2" key="1">
    <citation type="journal article" date="2019" name="Int. J. Syst. Evol. Microbiol.">
        <title>The Global Catalogue of Microorganisms (GCM) 10K type strain sequencing project: providing services to taxonomists for standard genome sequencing and annotation.</title>
        <authorList>
            <consortium name="The Broad Institute Genomics Platform"/>
            <consortium name="The Broad Institute Genome Sequencing Center for Infectious Disease"/>
            <person name="Wu L."/>
            <person name="Ma J."/>
        </authorList>
    </citation>
    <scope>NUCLEOTIDE SEQUENCE [LARGE SCALE GENOMIC DNA]</scope>
    <source>
        <strain evidence="1 2">CGMCC 1.12125</strain>
    </source>
</reference>
<dbReference type="InterPro" id="IPR009078">
    <property type="entry name" value="Ferritin-like_SF"/>
</dbReference>